<accession>A0A2S8G6G7</accession>
<gene>
    <name evidence="1" type="ORF">C5Y83_03680</name>
</gene>
<dbReference type="EMBL" id="PUHY01000004">
    <property type="protein sequence ID" value="PQO39851.1"/>
    <property type="molecule type" value="Genomic_DNA"/>
</dbReference>
<dbReference type="OrthoDB" id="512336at2"/>
<organism evidence="1 2">
    <name type="scientific">Blastopirellula marina</name>
    <dbReference type="NCBI Taxonomy" id="124"/>
    <lineage>
        <taxon>Bacteria</taxon>
        <taxon>Pseudomonadati</taxon>
        <taxon>Planctomycetota</taxon>
        <taxon>Planctomycetia</taxon>
        <taxon>Pirellulales</taxon>
        <taxon>Pirellulaceae</taxon>
        <taxon>Blastopirellula</taxon>
    </lineage>
</organism>
<comment type="caution">
    <text evidence="1">The sequence shown here is derived from an EMBL/GenBank/DDBJ whole genome shotgun (WGS) entry which is preliminary data.</text>
</comment>
<dbReference type="AlphaFoldDB" id="A0A2S8G6G7"/>
<dbReference type="Proteomes" id="UP000238322">
    <property type="component" value="Unassembled WGS sequence"/>
</dbReference>
<dbReference type="InterPro" id="IPR011473">
    <property type="entry name" value="DUF1579"/>
</dbReference>
<dbReference type="RefSeq" id="WP_105328287.1">
    <property type="nucleotide sequence ID" value="NZ_PUHY01000004.1"/>
</dbReference>
<evidence type="ECO:0008006" key="3">
    <source>
        <dbReference type="Google" id="ProtNLM"/>
    </source>
</evidence>
<dbReference type="Pfam" id="PF07617">
    <property type="entry name" value="DUF1579"/>
    <property type="match status" value="1"/>
</dbReference>
<sequence>MQIDIRPEHHWLSNLIGKWTMEAEMDMGPEQPKLITKGTEEVRALGEAWIVCEGEGEEAECGMGLSQFTLGFDPSQNCFVGTFLSSKMTYLWIYENGRLDDAGKVLTLDATGPSFTGEGTARYQDMIEIIEDGHRTLKSQVLDENEVWHHFMTAHYYRQG</sequence>
<protein>
    <recommendedName>
        <fullName evidence="3">DUF1579 domain-containing protein</fullName>
    </recommendedName>
</protein>
<evidence type="ECO:0000313" key="1">
    <source>
        <dbReference type="EMBL" id="PQO39851.1"/>
    </source>
</evidence>
<name>A0A2S8G6G7_9BACT</name>
<proteinExistence type="predicted"/>
<evidence type="ECO:0000313" key="2">
    <source>
        <dbReference type="Proteomes" id="UP000238322"/>
    </source>
</evidence>
<reference evidence="1 2" key="1">
    <citation type="submission" date="2018-02" db="EMBL/GenBank/DDBJ databases">
        <title>Comparative genomes isolates from brazilian mangrove.</title>
        <authorList>
            <person name="Araujo J.E."/>
            <person name="Taketani R.G."/>
            <person name="Silva M.C.P."/>
            <person name="Loureco M.V."/>
            <person name="Andreote F.D."/>
        </authorList>
    </citation>
    <scope>NUCLEOTIDE SEQUENCE [LARGE SCALE GENOMIC DNA]</scope>
    <source>
        <strain evidence="1 2">Hex-1 MGV</strain>
    </source>
</reference>